<dbReference type="Proteomes" id="UP000577419">
    <property type="component" value="Unassembled WGS sequence"/>
</dbReference>
<dbReference type="Proteomes" id="UP000683213">
    <property type="component" value="Unassembled WGS sequence"/>
</dbReference>
<dbReference type="SUPFAM" id="SSF52821">
    <property type="entry name" value="Rhodanese/Cell cycle control phosphatase"/>
    <property type="match status" value="1"/>
</dbReference>
<evidence type="ECO:0000313" key="2">
    <source>
        <dbReference type="EMBL" id="HIH07796.1"/>
    </source>
</evidence>
<dbReference type="Pfam" id="PF00581">
    <property type="entry name" value="Rhodanese"/>
    <property type="match status" value="1"/>
</dbReference>
<reference evidence="3" key="3">
    <citation type="submission" date="2021-05" db="EMBL/GenBank/DDBJ databases">
        <title>Protein family content uncovers lineage relationships and bacterial pathway maintenance mechanisms in DPANN archaea.</title>
        <authorList>
            <person name="Castelle C.J."/>
            <person name="Meheust R."/>
            <person name="Jaffe A.L."/>
            <person name="Seitz K."/>
            <person name="Gong X."/>
            <person name="Baker B.J."/>
            <person name="Banfield J.F."/>
        </authorList>
    </citation>
    <scope>NUCLEOTIDE SEQUENCE</scope>
    <source>
        <strain evidence="3">RIFCSPHIGHO2_01_FULL_GW2011_AR10_43_9</strain>
    </source>
</reference>
<dbReference type="CDD" id="cd00158">
    <property type="entry name" value="RHOD"/>
    <property type="match status" value="1"/>
</dbReference>
<dbReference type="InterPro" id="IPR001763">
    <property type="entry name" value="Rhodanese-like_dom"/>
</dbReference>
<dbReference type="EMBL" id="DUFG01000002">
    <property type="protein sequence ID" value="HIH07796.1"/>
    <property type="molecule type" value="Genomic_DNA"/>
</dbReference>
<evidence type="ECO:0000313" key="3">
    <source>
        <dbReference type="EMBL" id="MBS3059778.1"/>
    </source>
</evidence>
<dbReference type="SMART" id="SM00450">
    <property type="entry name" value="RHOD"/>
    <property type="match status" value="1"/>
</dbReference>
<gene>
    <name evidence="2" type="ORF">HA237_00330</name>
    <name evidence="3" type="ORF">J4224_05145</name>
</gene>
<organism evidence="2 4">
    <name type="scientific">Candidatus Iainarchaeum sp</name>
    <dbReference type="NCBI Taxonomy" id="3101447"/>
    <lineage>
        <taxon>Archaea</taxon>
        <taxon>Candidatus Iainarchaeota</taxon>
        <taxon>Candidatus Iainarchaeia</taxon>
        <taxon>Candidatus Iainarchaeales</taxon>
        <taxon>Candidatus Iainarchaeaceae</taxon>
        <taxon>Candidatus Iainarchaeum</taxon>
    </lineage>
</organism>
<proteinExistence type="predicted"/>
<name>A0A7J4IXV3_9ARCH</name>
<dbReference type="InterPro" id="IPR036873">
    <property type="entry name" value="Rhodanese-like_dom_sf"/>
</dbReference>
<dbReference type="PROSITE" id="PS50206">
    <property type="entry name" value="RHODANESE_3"/>
    <property type="match status" value="1"/>
</dbReference>
<comment type="caution">
    <text evidence="2">The sequence shown here is derived from an EMBL/GenBank/DDBJ whole genome shotgun (WGS) entry which is preliminary data.</text>
</comment>
<protein>
    <submittedName>
        <fullName evidence="2">Rhodanese-like domain-containing protein</fullName>
    </submittedName>
</protein>
<dbReference type="EMBL" id="JAGVWF010000078">
    <property type="protein sequence ID" value="MBS3059778.1"/>
    <property type="molecule type" value="Genomic_DNA"/>
</dbReference>
<dbReference type="PANTHER" id="PTHR43031">
    <property type="entry name" value="FAD-DEPENDENT OXIDOREDUCTASE"/>
    <property type="match status" value="1"/>
</dbReference>
<accession>A0A7J4IXV3</accession>
<dbReference type="GO" id="GO:0004792">
    <property type="term" value="F:thiosulfate-cyanide sulfurtransferase activity"/>
    <property type="evidence" value="ECO:0007669"/>
    <property type="project" value="InterPro"/>
</dbReference>
<evidence type="ECO:0000313" key="4">
    <source>
        <dbReference type="Proteomes" id="UP000577419"/>
    </source>
</evidence>
<dbReference type="PROSITE" id="PS00380">
    <property type="entry name" value="RHODANESE_1"/>
    <property type="match status" value="1"/>
</dbReference>
<dbReference type="AlphaFoldDB" id="A0A7J4IXV3"/>
<reference evidence="3" key="2">
    <citation type="submission" date="2021-03" db="EMBL/GenBank/DDBJ databases">
        <authorList>
            <person name="Jaffe A."/>
        </authorList>
    </citation>
    <scope>NUCLEOTIDE SEQUENCE</scope>
    <source>
        <strain evidence="3">RIFCSPHIGHO2_01_FULL_GW2011_AR10_43_9</strain>
    </source>
</reference>
<dbReference type="InterPro" id="IPR001307">
    <property type="entry name" value="Thiosulphate_STrfase_CS"/>
</dbReference>
<reference evidence="4" key="1">
    <citation type="journal article" date="2020" name="bioRxiv">
        <title>A rank-normalized archaeal taxonomy based on genome phylogeny resolves widespread incomplete and uneven classifications.</title>
        <authorList>
            <person name="Rinke C."/>
            <person name="Chuvochina M."/>
            <person name="Mussig A.J."/>
            <person name="Chaumeil P.-A."/>
            <person name="Waite D.W."/>
            <person name="Whitman W.B."/>
            <person name="Parks D.H."/>
            <person name="Hugenholtz P."/>
        </authorList>
    </citation>
    <scope>NUCLEOTIDE SEQUENCE [LARGE SCALE GENOMIC DNA]</scope>
</reference>
<dbReference type="Gene3D" id="3.40.250.10">
    <property type="entry name" value="Rhodanese-like domain"/>
    <property type="match status" value="1"/>
</dbReference>
<dbReference type="PANTHER" id="PTHR43031:SF16">
    <property type="entry name" value="OXIDOREDUCTASE"/>
    <property type="match status" value="1"/>
</dbReference>
<sequence>MTSFPIITAEELRGRLYSRQNILILDTNEKEYYDNGHIPGAKHLPYQGMVMELRKMNIPKNMEVITYCKNSMCTACHIAAEKLKILGYTNIKILVEGTDGWAKAGFRLEK</sequence>
<feature type="domain" description="Rhodanese" evidence="1">
    <location>
        <begin position="18"/>
        <end position="110"/>
    </location>
</feature>
<evidence type="ECO:0000259" key="1">
    <source>
        <dbReference type="PROSITE" id="PS50206"/>
    </source>
</evidence>
<dbReference type="InterPro" id="IPR050229">
    <property type="entry name" value="GlpE_sulfurtransferase"/>
</dbReference>